<reference evidence="1 2" key="1">
    <citation type="journal article" date="2024" name="Microbiology">
        <title>Methylomarinum rosea sp. nov., a novel halophilic methanotrophic bacterium from the hypersaline Lake Elton.</title>
        <authorList>
            <person name="Suleimanov R.Z."/>
            <person name="Oshkin I.Y."/>
            <person name="Danilova O.V."/>
            <person name="Suzina N.E."/>
            <person name="Dedysh S.N."/>
        </authorList>
    </citation>
    <scope>NUCLEOTIDE SEQUENCE [LARGE SCALE GENOMIC DNA]</scope>
    <source>
        <strain evidence="1 2">Ch1-1</strain>
    </source>
</reference>
<dbReference type="Proteomes" id="UP001225378">
    <property type="component" value="Chromosome"/>
</dbReference>
<dbReference type="KEGG" id="mech:Q9L42_016610"/>
<proteinExistence type="predicted"/>
<organism evidence="1 2">
    <name type="scientific">Methylomarinum roseum</name>
    <dbReference type="NCBI Taxonomy" id="3067653"/>
    <lineage>
        <taxon>Bacteria</taxon>
        <taxon>Pseudomonadati</taxon>
        <taxon>Pseudomonadota</taxon>
        <taxon>Gammaproteobacteria</taxon>
        <taxon>Methylococcales</taxon>
        <taxon>Methylococcaceae</taxon>
        <taxon>Methylomarinum</taxon>
    </lineage>
</organism>
<dbReference type="AlphaFoldDB" id="A0AAU7NSN3"/>
<protein>
    <recommendedName>
        <fullName evidence="3">Lipoprotein</fullName>
    </recommendedName>
</protein>
<sequence length="122" mass="13892">MTLQKHVKNLAAILSLFVCQGCAEIKTLGGNDEIAEYAEAVFRRQNAITGRIMMSTNEALLEDERLHQAEMAMYDACKLLNEYSSREMDGEPMDVLFKRKVRASIKGCDDSIKRVEKILQKY</sequence>
<dbReference type="EMBL" id="CP157743">
    <property type="protein sequence ID" value="XBS19959.1"/>
    <property type="molecule type" value="Genomic_DNA"/>
</dbReference>
<evidence type="ECO:0000313" key="1">
    <source>
        <dbReference type="EMBL" id="XBS19959.1"/>
    </source>
</evidence>
<gene>
    <name evidence="1" type="ORF">Q9L42_016610</name>
</gene>
<dbReference type="RefSeq" id="WP_349431440.1">
    <property type="nucleotide sequence ID" value="NZ_CP157743.1"/>
</dbReference>
<keyword evidence="2" id="KW-1185">Reference proteome</keyword>
<name>A0AAU7NSN3_9GAMM</name>
<evidence type="ECO:0008006" key="3">
    <source>
        <dbReference type="Google" id="ProtNLM"/>
    </source>
</evidence>
<evidence type="ECO:0000313" key="2">
    <source>
        <dbReference type="Proteomes" id="UP001225378"/>
    </source>
</evidence>
<accession>A0AAU7NSN3</accession>